<evidence type="ECO:0000256" key="1">
    <source>
        <dbReference type="ARBA" id="ARBA00004613"/>
    </source>
</evidence>
<sequence>MMMKKNHHHHQLIVICFLLFLVLQDGSLRTAESLIIIERVENQLPTSLTVDCSTVNVDYGVQSVAAGDAWGMTVVSGNVDPTVNCVFKDGGAHGPKSLQIWNYAQSGHSNAPWYHCNPSCSWRVKEEGFYYLSQASGNYVLYSSW</sequence>
<comment type="similarity">
    <text evidence="2">Belongs to the plant self-incompatibility (S1) protein family.</text>
</comment>
<keyword evidence="3" id="KW-0713">Self-incompatibility</keyword>
<dbReference type="Pfam" id="PF05938">
    <property type="entry name" value="Self-incomp_S1"/>
    <property type="match status" value="1"/>
</dbReference>
<dbReference type="Proteomes" id="UP001497522">
    <property type="component" value="Chromosome 4"/>
</dbReference>
<organism evidence="7 8">
    <name type="scientific">Sphagnum jensenii</name>
    <dbReference type="NCBI Taxonomy" id="128206"/>
    <lineage>
        <taxon>Eukaryota</taxon>
        <taxon>Viridiplantae</taxon>
        <taxon>Streptophyta</taxon>
        <taxon>Embryophyta</taxon>
        <taxon>Bryophyta</taxon>
        <taxon>Sphagnophytina</taxon>
        <taxon>Sphagnopsida</taxon>
        <taxon>Sphagnales</taxon>
        <taxon>Sphagnaceae</taxon>
        <taxon>Sphagnum</taxon>
    </lineage>
</organism>
<proteinExistence type="inferred from homology"/>
<dbReference type="EMBL" id="OZ023705">
    <property type="protein sequence ID" value="CAK9874000.1"/>
    <property type="molecule type" value="Genomic_DNA"/>
</dbReference>
<gene>
    <name evidence="7" type="ORF">CSSPJE1EN2_LOCUS16441</name>
</gene>
<evidence type="ECO:0000256" key="5">
    <source>
        <dbReference type="ARBA" id="ARBA00022729"/>
    </source>
</evidence>
<dbReference type="InterPro" id="IPR010264">
    <property type="entry name" value="Self-incomp_S1"/>
</dbReference>
<keyword evidence="8" id="KW-1185">Reference proteome</keyword>
<feature type="chain" id="PRO_5045910228" description="Plant self-incompatibility S1" evidence="6">
    <location>
        <begin position="25"/>
        <end position="145"/>
    </location>
</feature>
<accession>A0ABP1BG98</accession>
<evidence type="ECO:0000313" key="8">
    <source>
        <dbReference type="Proteomes" id="UP001497522"/>
    </source>
</evidence>
<evidence type="ECO:0008006" key="9">
    <source>
        <dbReference type="Google" id="ProtNLM"/>
    </source>
</evidence>
<comment type="subcellular location">
    <subcellularLocation>
        <location evidence="1">Secreted</location>
    </subcellularLocation>
</comment>
<reference evidence="7" key="1">
    <citation type="submission" date="2024-03" db="EMBL/GenBank/DDBJ databases">
        <authorList>
            <consortium name="ELIXIR-Norway"/>
            <consortium name="Elixir Norway"/>
        </authorList>
    </citation>
    <scope>NUCLEOTIDE SEQUENCE</scope>
</reference>
<evidence type="ECO:0000313" key="7">
    <source>
        <dbReference type="EMBL" id="CAK9874000.1"/>
    </source>
</evidence>
<evidence type="ECO:0000256" key="3">
    <source>
        <dbReference type="ARBA" id="ARBA00022471"/>
    </source>
</evidence>
<evidence type="ECO:0000256" key="6">
    <source>
        <dbReference type="SAM" id="SignalP"/>
    </source>
</evidence>
<feature type="signal peptide" evidence="6">
    <location>
        <begin position="1"/>
        <end position="24"/>
    </location>
</feature>
<evidence type="ECO:0000256" key="2">
    <source>
        <dbReference type="ARBA" id="ARBA00005581"/>
    </source>
</evidence>
<protein>
    <recommendedName>
        <fullName evidence="9">Plant self-incompatibility S1</fullName>
    </recommendedName>
</protein>
<name>A0ABP1BG98_9BRYO</name>
<keyword evidence="5 6" id="KW-0732">Signal</keyword>
<evidence type="ECO:0000256" key="4">
    <source>
        <dbReference type="ARBA" id="ARBA00022525"/>
    </source>
</evidence>
<keyword evidence="4" id="KW-0964">Secreted</keyword>